<dbReference type="Proteomes" id="UP000805614">
    <property type="component" value="Unassembled WGS sequence"/>
</dbReference>
<feature type="compositionally biased region" description="Low complexity" evidence="1">
    <location>
        <begin position="215"/>
        <end position="231"/>
    </location>
</feature>
<organism evidence="2 3">
    <name type="scientific">Actinomadura alba</name>
    <dbReference type="NCBI Taxonomy" id="406431"/>
    <lineage>
        <taxon>Bacteria</taxon>
        <taxon>Bacillati</taxon>
        <taxon>Actinomycetota</taxon>
        <taxon>Actinomycetes</taxon>
        <taxon>Streptosporangiales</taxon>
        <taxon>Thermomonosporaceae</taxon>
        <taxon>Actinomadura</taxon>
    </lineage>
</organism>
<sequence>MPRKRRDRGIYVETLIRTDLAELWDRTQLPASHQRWDLRFHEIVYAPCAADGAQQFRYSVRPLPGLVIGGYGRTIGERHRPDGTHTSALRFGSSHRLALIGSGSGYWRYVPGKAGIRFLTGYDYQPGWGRLGTAADLFFRPLLGWATAWSFDRLRLWLETGRTPERALRQAVLELLGRIAVPGAALVCTSPPSVTVAVTIAALLLPPLPGTPAARRCLRRPPGGRAARAPATLSRLESP</sequence>
<evidence type="ECO:0000256" key="1">
    <source>
        <dbReference type="SAM" id="MobiDB-lite"/>
    </source>
</evidence>
<evidence type="ECO:0000313" key="2">
    <source>
        <dbReference type="EMBL" id="MBC6468179.1"/>
    </source>
</evidence>
<reference evidence="2 3" key="1">
    <citation type="submission" date="2020-06" db="EMBL/GenBank/DDBJ databases">
        <title>Actinomadura xiongansis sp. nov., isolated from soil of Baiyangdian.</title>
        <authorList>
            <person name="Zhang X."/>
        </authorList>
    </citation>
    <scope>NUCLEOTIDE SEQUENCE [LARGE SCALE GENOMIC DNA]</scope>
    <source>
        <strain evidence="2 3">HBUM206468</strain>
    </source>
</reference>
<evidence type="ECO:0008006" key="4">
    <source>
        <dbReference type="Google" id="ProtNLM"/>
    </source>
</evidence>
<dbReference type="RefSeq" id="WP_187245188.1">
    <property type="nucleotide sequence ID" value="NZ_BAAAOK010000019.1"/>
</dbReference>
<dbReference type="EMBL" id="JABVEC010000017">
    <property type="protein sequence ID" value="MBC6468179.1"/>
    <property type="molecule type" value="Genomic_DNA"/>
</dbReference>
<proteinExistence type="predicted"/>
<evidence type="ECO:0000313" key="3">
    <source>
        <dbReference type="Proteomes" id="UP000805614"/>
    </source>
</evidence>
<protein>
    <recommendedName>
        <fullName evidence="4">Polyketide cyclase / dehydrase and lipid transport</fullName>
    </recommendedName>
</protein>
<feature type="region of interest" description="Disordered" evidence="1">
    <location>
        <begin position="215"/>
        <end position="239"/>
    </location>
</feature>
<gene>
    <name evidence="2" type="ORF">HKK74_22175</name>
</gene>
<name>A0ABR7LUC4_9ACTN</name>
<accession>A0ABR7LUC4</accession>
<keyword evidence="3" id="KW-1185">Reference proteome</keyword>
<comment type="caution">
    <text evidence="2">The sequence shown here is derived from an EMBL/GenBank/DDBJ whole genome shotgun (WGS) entry which is preliminary data.</text>
</comment>